<feature type="transmembrane region" description="Helical" evidence="2">
    <location>
        <begin position="305"/>
        <end position="326"/>
    </location>
</feature>
<organism evidence="3 4">
    <name type="scientific">Exidia glandulosa HHB12029</name>
    <dbReference type="NCBI Taxonomy" id="1314781"/>
    <lineage>
        <taxon>Eukaryota</taxon>
        <taxon>Fungi</taxon>
        <taxon>Dikarya</taxon>
        <taxon>Basidiomycota</taxon>
        <taxon>Agaricomycotina</taxon>
        <taxon>Agaricomycetes</taxon>
        <taxon>Auriculariales</taxon>
        <taxon>Exidiaceae</taxon>
        <taxon>Exidia</taxon>
    </lineage>
</organism>
<dbReference type="AlphaFoldDB" id="A0A165CY05"/>
<dbReference type="OrthoDB" id="2576334at2759"/>
<sequence length="448" mass="47426">MATTEWNITIDDTSPLWEYSPYADGNKAGGWASWWSASGYGYALPQGGISPAGDSFHVSSHAGSSISLRFRGTSVYVYGTANCTYSITLDNAQYTGQPDGRLLFSSTKMQQRDHYLSLIATPATALQQLALDRADITMSTPPVKQHVFNSTDASLTWTGAGWQATSLPQIGDFHKTNVFNDSVSVDLPLGTVAVGAHGSTNFGHMNYSATLDGELQGNWNASTYWLVPEPTLFWTSGMDPRSQHTLVLANAYDKQVFSLTSITAYVLEDQSGSSVTDASAPTSVPIEGTPGASAGSSHSNRTGVIVGPIVGFLGAFAICAIVLFLVRRARRANAHLYQDPPQPYAPSTMSYASVPTDGSPVMNIAPPMRRKGALPPGAAPPVPVASTSSRYSESVVSGSNTGPSSAMPGPAAVDINNIVELIAQRIDRGRDVRSDGGAPPEYRDGHAQ</sequence>
<evidence type="ECO:0000256" key="1">
    <source>
        <dbReference type="SAM" id="MobiDB-lite"/>
    </source>
</evidence>
<feature type="compositionally biased region" description="Polar residues" evidence="1">
    <location>
        <begin position="273"/>
        <end position="282"/>
    </location>
</feature>
<keyword evidence="2" id="KW-0812">Transmembrane</keyword>
<evidence type="ECO:0000256" key="2">
    <source>
        <dbReference type="SAM" id="Phobius"/>
    </source>
</evidence>
<dbReference type="Proteomes" id="UP000077266">
    <property type="component" value="Unassembled WGS sequence"/>
</dbReference>
<evidence type="ECO:0008006" key="5">
    <source>
        <dbReference type="Google" id="ProtNLM"/>
    </source>
</evidence>
<dbReference type="STRING" id="1314781.A0A165CY05"/>
<dbReference type="Gene3D" id="2.60.120.260">
    <property type="entry name" value="Galactose-binding domain-like"/>
    <property type="match status" value="1"/>
</dbReference>
<dbReference type="InParanoid" id="A0A165CY05"/>
<keyword evidence="2" id="KW-1133">Transmembrane helix</keyword>
<reference evidence="3 4" key="1">
    <citation type="journal article" date="2016" name="Mol. Biol. Evol.">
        <title>Comparative Genomics of Early-Diverging Mushroom-Forming Fungi Provides Insights into the Origins of Lignocellulose Decay Capabilities.</title>
        <authorList>
            <person name="Nagy L.G."/>
            <person name="Riley R."/>
            <person name="Tritt A."/>
            <person name="Adam C."/>
            <person name="Daum C."/>
            <person name="Floudas D."/>
            <person name="Sun H."/>
            <person name="Yadav J.S."/>
            <person name="Pangilinan J."/>
            <person name="Larsson K.H."/>
            <person name="Matsuura K."/>
            <person name="Barry K."/>
            <person name="Labutti K."/>
            <person name="Kuo R."/>
            <person name="Ohm R.A."/>
            <person name="Bhattacharya S.S."/>
            <person name="Shirouzu T."/>
            <person name="Yoshinaga Y."/>
            <person name="Martin F.M."/>
            <person name="Grigoriev I.V."/>
            <person name="Hibbett D.S."/>
        </authorList>
    </citation>
    <scope>NUCLEOTIDE SEQUENCE [LARGE SCALE GENOMIC DNA]</scope>
    <source>
        <strain evidence="3 4">HHB12029</strain>
    </source>
</reference>
<name>A0A165CY05_EXIGL</name>
<evidence type="ECO:0000313" key="3">
    <source>
        <dbReference type="EMBL" id="KZV83405.1"/>
    </source>
</evidence>
<keyword evidence="4" id="KW-1185">Reference proteome</keyword>
<evidence type="ECO:0000313" key="4">
    <source>
        <dbReference type="Proteomes" id="UP000077266"/>
    </source>
</evidence>
<protein>
    <recommendedName>
        <fullName evidence="5">Transmembrane protein</fullName>
    </recommendedName>
</protein>
<feature type="region of interest" description="Disordered" evidence="1">
    <location>
        <begin position="273"/>
        <end position="298"/>
    </location>
</feature>
<feature type="region of interest" description="Disordered" evidence="1">
    <location>
        <begin position="427"/>
        <end position="448"/>
    </location>
</feature>
<accession>A0A165CY05</accession>
<gene>
    <name evidence="3" type="ORF">EXIGLDRAFT_842991</name>
</gene>
<dbReference type="EMBL" id="KV426273">
    <property type="protein sequence ID" value="KZV83405.1"/>
    <property type="molecule type" value="Genomic_DNA"/>
</dbReference>
<proteinExistence type="predicted"/>
<keyword evidence="2" id="KW-0472">Membrane</keyword>